<dbReference type="Pfam" id="PF07645">
    <property type="entry name" value="EGF_CA"/>
    <property type="match status" value="1"/>
</dbReference>
<evidence type="ECO:0000256" key="7">
    <source>
        <dbReference type="ARBA" id="ARBA00023157"/>
    </source>
</evidence>
<dbReference type="InterPro" id="IPR049883">
    <property type="entry name" value="NOTCH1_EGF-like"/>
</dbReference>
<sequence length="986" mass="110221">MAIGNTESEGSQSNSEGNNNNFDPYFIANSDNPTSSLVAVPFNGANFVRWSRNVKRALIAKNKEGFINGELLKPTVNHKDYLKWKRADFMVVSWILSSMNHDLADDFGYIDNAADLWLELAERFGQSNGPLIYQLKKEIENLTQENMTIVSYYSKLKKLWDEMQTLRAFPTCTCGVMLTCSCQFLKKVAEFEEEDKMMKFLLGLNGGFDSTITNVLAMDPMPNLNRVFSITQQIEKQKEVSNAVVEHNILNSSAMAAQFYKGNQVQKNDGNHGKKDWKELKKEKLNRFCTHCKGKGHTAEQCFKIIGYPDWYNSIKASKGSNSSNTRFAANVNSATDAGDDPLDNTAADNGLVNSTMLNAICQEVMKVMKGQQSQNTNTSAASCSYANYAGTISHSFNCTTTELSHDHLWIVDSGACDHMTFDENILTNIRVLIQPIKVGLPDGTQMTVEKIGDTVLSDDLVLHNVLLVKGFRHNLLSVGRLIEHTGILVTFTKTGYIFQDPSNSKKLGAGKRTNGLYYFVTTPVDICQDIDECKESNECEKPEYCINQIGSYHCKCPKGYHGNGTRTQPCSSDRKSWLIPVAATAGVAGAMIILLVIGFYLYWKHGKIQHKRMRESFFRQNGGLLLHEKLSGRKIDGLKVFTAQDLEIATNNYNDKYIIGRGGFGIVYKGILGNNQHIAIKRSLKVDPRQVEQFINEVLVLSQINNRNVVKLLGCCLETEVPLLVYEFITNGTLYDHLVDAVKASILTWNTRLNIALEVANVLSYLHTTISTPIIHRDMKSMNILLDDNYTAKVADFGASRLVPEDQGQVVATMVQGTWGYLDPEYMQTRKLTEKSDVYSFGVVLVELITRKKAICYDRPDDETSLAMHLLIKMREGELLNILDKTIVNEGTIEQIQQMANLATCCLMVKGDDRPSMKEVAIELETIKRIGSSPWISKDGSFQEDMSVSESLLEGYPRSGTSGCSSSIDIDLYNPRLDSILADGR</sequence>
<dbReference type="InterPro" id="IPR029472">
    <property type="entry name" value="Copia-like_N"/>
</dbReference>
<dbReference type="PROSITE" id="PS00010">
    <property type="entry name" value="ASX_HYDROXYL"/>
    <property type="match status" value="1"/>
</dbReference>
<dbReference type="RefSeq" id="XP_056695254.1">
    <property type="nucleotide sequence ID" value="XM_056839276.1"/>
</dbReference>
<keyword evidence="6 11" id="KW-0067">ATP-binding</keyword>
<dbReference type="GeneID" id="110785433"/>
<keyword evidence="13" id="KW-0812">Transmembrane</keyword>
<evidence type="ECO:0000256" key="9">
    <source>
        <dbReference type="ARBA" id="ARBA00047951"/>
    </source>
</evidence>
<dbReference type="PROSITE" id="PS50011">
    <property type="entry name" value="PROTEIN_KINASE_DOM"/>
    <property type="match status" value="1"/>
</dbReference>
<evidence type="ECO:0000256" key="2">
    <source>
        <dbReference type="ARBA" id="ARBA00022536"/>
    </source>
</evidence>
<evidence type="ECO:0000256" key="4">
    <source>
        <dbReference type="ARBA" id="ARBA00022741"/>
    </source>
</evidence>
<dbReference type="Proteomes" id="UP000813463">
    <property type="component" value="Chromosome 3"/>
</dbReference>
<dbReference type="Pfam" id="PF14244">
    <property type="entry name" value="Retrotran_gag_3"/>
    <property type="match status" value="1"/>
</dbReference>
<comment type="caution">
    <text evidence="10">Lacks conserved residue(s) required for the propagation of feature annotation.</text>
</comment>
<evidence type="ECO:0000256" key="11">
    <source>
        <dbReference type="PROSITE-ProRule" id="PRU10141"/>
    </source>
</evidence>
<organism evidence="16 17">
    <name type="scientific">Spinacia oleracea</name>
    <name type="common">Spinach</name>
    <dbReference type="NCBI Taxonomy" id="3562"/>
    <lineage>
        <taxon>Eukaryota</taxon>
        <taxon>Viridiplantae</taxon>
        <taxon>Streptophyta</taxon>
        <taxon>Embryophyta</taxon>
        <taxon>Tracheophyta</taxon>
        <taxon>Spermatophyta</taxon>
        <taxon>Magnoliopsida</taxon>
        <taxon>eudicotyledons</taxon>
        <taxon>Gunneridae</taxon>
        <taxon>Pentapetalae</taxon>
        <taxon>Caryophyllales</taxon>
        <taxon>Chenopodiaceae</taxon>
        <taxon>Chenopodioideae</taxon>
        <taxon>Anserineae</taxon>
        <taxon>Spinacia</taxon>
    </lineage>
</organism>
<evidence type="ECO:0000259" key="14">
    <source>
        <dbReference type="PROSITE" id="PS50011"/>
    </source>
</evidence>
<dbReference type="InterPro" id="IPR018097">
    <property type="entry name" value="EGF_Ca-bd_CS"/>
</dbReference>
<dbReference type="Gene3D" id="3.30.200.20">
    <property type="entry name" value="Phosphorylase Kinase, domain 1"/>
    <property type="match status" value="1"/>
</dbReference>
<dbReference type="InterPro" id="IPR000719">
    <property type="entry name" value="Prot_kinase_dom"/>
</dbReference>
<dbReference type="InterPro" id="IPR008271">
    <property type="entry name" value="Ser/Thr_kinase_AS"/>
</dbReference>
<evidence type="ECO:0000256" key="8">
    <source>
        <dbReference type="ARBA" id="ARBA00047558"/>
    </source>
</evidence>
<dbReference type="InterPro" id="IPR017441">
    <property type="entry name" value="Protein_kinase_ATP_BS"/>
</dbReference>
<proteinExistence type="predicted"/>
<evidence type="ECO:0000256" key="5">
    <source>
        <dbReference type="ARBA" id="ARBA00022777"/>
    </source>
</evidence>
<dbReference type="PROSITE" id="PS00107">
    <property type="entry name" value="PROTEIN_KINASE_ATP"/>
    <property type="match status" value="1"/>
</dbReference>
<keyword evidence="2 10" id="KW-0245">EGF-like domain</keyword>
<dbReference type="Pfam" id="PF22936">
    <property type="entry name" value="Pol_BBD"/>
    <property type="match status" value="1"/>
</dbReference>
<dbReference type="PROSITE" id="PS00108">
    <property type="entry name" value="PROTEIN_KINASE_ST"/>
    <property type="match status" value="1"/>
</dbReference>
<dbReference type="CDD" id="cd14066">
    <property type="entry name" value="STKc_IRAK"/>
    <property type="match status" value="1"/>
</dbReference>
<evidence type="ECO:0000256" key="12">
    <source>
        <dbReference type="SAM" id="MobiDB-lite"/>
    </source>
</evidence>
<dbReference type="CDD" id="cd00054">
    <property type="entry name" value="EGF_CA"/>
    <property type="match status" value="1"/>
</dbReference>
<dbReference type="InterPro" id="IPR045274">
    <property type="entry name" value="WAK-like"/>
</dbReference>
<feature type="transmembrane region" description="Helical" evidence="13">
    <location>
        <begin position="578"/>
        <end position="604"/>
    </location>
</feature>
<dbReference type="SMART" id="SM00179">
    <property type="entry name" value="EGF_CA"/>
    <property type="match status" value="1"/>
</dbReference>
<dbReference type="InterPro" id="IPR001245">
    <property type="entry name" value="Ser-Thr/Tyr_kinase_cat_dom"/>
</dbReference>
<dbReference type="PROSITE" id="PS50026">
    <property type="entry name" value="EGF_3"/>
    <property type="match status" value="1"/>
</dbReference>
<dbReference type="Gene3D" id="1.10.510.10">
    <property type="entry name" value="Transferase(Phosphotransferase) domain 1"/>
    <property type="match status" value="1"/>
</dbReference>
<keyword evidence="4 11" id="KW-0547">Nucleotide-binding</keyword>
<evidence type="ECO:0000256" key="3">
    <source>
        <dbReference type="ARBA" id="ARBA00022679"/>
    </source>
</evidence>
<reference evidence="17" key="2">
    <citation type="submission" date="2025-08" db="UniProtKB">
        <authorList>
            <consortium name="RefSeq"/>
        </authorList>
    </citation>
    <scope>IDENTIFICATION</scope>
    <source>
        <tissue evidence="17">Leaf</tissue>
    </source>
</reference>
<dbReference type="InterPro" id="IPR000152">
    <property type="entry name" value="EGF-type_Asp/Asn_hydroxyl_site"/>
</dbReference>
<reference evidence="16" key="1">
    <citation type="journal article" date="2021" name="Nat. Commun.">
        <title>Genomic analyses provide insights into spinach domestication and the genetic basis of agronomic traits.</title>
        <authorList>
            <person name="Cai X."/>
            <person name="Sun X."/>
            <person name="Xu C."/>
            <person name="Sun H."/>
            <person name="Wang X."/>
            <person name="Ge C."/>
            <person name="Zhang Z."/>
            <person name="Wang Q."/>
            <person name="Fei Z."/>
            <person name="Jiao C."/>
            <person name="Wang Q."/>
        </authorList>
    </citation>
    <scope>NUCLEOTIDE SEQUENCE [LARGE SCALE GENOMIC DNA]</scope>
    <source>
        <strain evidence="16">cv. Varoflay</strain>
    </source>
</reference>
<evidence type="ECO:0000256" key="10">
    <source>
        <dbReference type="PROSITE-ProRule" id="PRU00076"/>
    </source>
</evidence>
<evidence type="ECO:0000313" key="16">
    <source>
        <dbReference type="Proteomes" id="UP000813463"/>
    </source>
</evidence>
<feature type="compositionally biased region" description="Low complexity" evidence="12">
    <location>
        <begin position="1"/>
        <end position="21"/>
    </location>
</feature>
<keyword evidence="1" id="KW-0723">Serine/threonine-protein kinase</keyword>
<name>A0ABM3RI11_SPIOL</name>
<dbReference type="SUPFAM" id="SSF56112">
    <property type="entry name" value="Protein kinase-like (PK-like)"/>
    <property type="match status" value="1"/>
</dbReference>
<comment type="catalytic activity">
    <reaction evidence="9">
        <text>L-threonyl-[protein] + ATP = O-phospho-L-threonyl-[protein] + ADP + H(+)</text>
        <dbReference type="Rhea" id="RHEA:46608"/>
        <dbReference type="Rhea" id="RHEA-COMP:11060"/>
        <dbReference type="Rhea" id="RHEA-COMP:11605"/>
        <dbReference type="ChEBI" id="CHEBI:15378"/>
        <dbReference type="ChEBI" id="CHEBI:30013"/>
        <dbReference type="ChEBI" id="CHEBI:30616"/>
        <dbReference type="ChEBI" id="CHEBI:61977"/>
        <dbReference type="ChEBI" id="CHEBI:456216"/>
    </reaction>
</comment>
<accession>A0ABM3RI11</accession>
<evidence type="ECO:0000256" key="6">
    <source>
        <dbReference type="ARBA" id="ARBA00022840"/>
    </source>
</evidence>
<dbReference type="InterPro" id="IPR011009">
    <property type="entry name" value="Kinase-like_dom_sf"/>
</dbReference>
<dbReference type="Pfam" id="PF07714">
    <property type="entry name" value="PK_Tyr_Ser-Thr"/>
    <property type="match status" value="1"/>
</dbReference>
<keyword evidence="13" id="KW-0472">Membrane</keyword>
<keyword evidence="3" id="KW-0808">Transferase</keyword>
<evidence type="ECO:0000259" key="15">
    <source>
        <dbReference type="PROSITE" id="PS50026"/>
    </source>
</evidence>
<keyword evidence="13" id="KW-1133">Transmembrane helix</keyword>
<dbReference type="InterPro" id="IPR000742">
    <property type="entry name" value="EGF"/>
</dbReference>
<protein>
    <submittedName>
        <fullName evidence="17">Uncharacterized protein isoform X1</fullName>
    </submittedName>
</protein>
<keyword evidence="7" id="KW-1015">Disulfide bond</keyword>
<gene>
    <name evidence="17" type="primary">LOC110785433</name>
</gene>
<comment type="catalytic activity">
    <reaction evidence="8">
        <text>L-seryl-[protein] + ATP = O-phospho-L-seryl-[protein] + ADP + H(+)</text>
        <dbReference type="Rhea" id="RHEA:17989"/>
        <dbReference type="Rhea" id="RHEA-COMP:9863"/>
        <dbReference type="Rhea" id="RHEA-COMP:11604"/>
        <dbReference type="ChEBI" id="CHEBI:15378"/>
        <dbReference type="ChEBI" id="CHEBI:29999"/>
        <dbReference type="ChEBI" id="CHEBI:30616"/>
        <dbReference type="ChEBI" id="CHEBI:83421"/>
        <dbReference type="ChEBI" id="CHEBI:456216"/>
    </reaction>
</comment>
<dbReference type="PROSITE" id="PS01187">
    <property type="entry name" value="EGF_CA"/>
    <property type="match status" value="1"/>
</dbReference>
<evidence type="ECO:0000313" key="17">
    <source>
        <dbReference type="RefSeq" id="XP_056695254.1"/>
    </source>
</evidence>
<feature type="domain" description="EGF-like" evidence="15">
    <location>
        <begin position="530"/>
        <end position="567"/>
    </location>
</feature>
<feature type="region of interest" description="Disordered" evidence="12">
    <location>
        <begin position="1"/>
        <end position="25"/>
    </location>
</feature>
<evidence type="ECO:0000256" key="13">
    <source>
        <dbReference type="SAM" id="Phobius"/>
    </source>
</evidence>
<dbReference type="Gene3D" id="2.10.25.10">
    <property type="entry name" value="Laminin"/>
    <property type="match status" value="1"/>
</dbReference>
<keyword evidence="5" id="KW-0418">Kinase</keyword>
<feature type="domain" description="Protein kinase" evidence="14">
    <location>
        <begin position="654"/>
        <end position="937"/>
    </location>
</feature>
<dbReference type="InterPro" id="IPR001881">
    <property type="entry name" value="EGF-like_Ca-bd_dom"/>
</dbReference>
<dbReference type="SMART" id="SM00220">
    <property type="entry name" value="S_TKc"/>
    <property type="match status" value="1"/>
</dbReference>
<evidence type="ECO:0000256" key="1">
    <source>
        <dbReference type="ARBA" id="ARBA00022527"/>
    </source>
</evidence>
<keyword evidence="16" id="KW-1185">Reference proteome</keyword>
<dbReference type="SUPFAM" id="SSF57196">
    <property type="entry name" value="EGF/Laminin"/>
    <property type="match status" value="1"/>
</dbReference>
<dbReference type="InterPro" id="IPR054722">
    <property type="entry name" value="PolX-like_BBD"/>
</dbReference>
<dbReference type="PANTHER" id="PTHR27005:SF468">
    <property type="entry name" value="OS01G0310500 PROTEIN"/>
    <property type="match status" value="1"/>
</dbReference>
<dbReference type="PANTHER" id="PTHR27005">
    <property type="entry name" value="WALL-ASSOCIATED RECEPTOR KINASE-LIKE 21"/>
    <property type="match status" value="1"/>
</dbReference>
<feature type="binding site" evidence="11">
    <location>
        <position position="682"/>
    </location>
    <ligand>
        <name>ATP</name>
        <dbReference type="ChEBI" id="CHEBI:30616"/>
    </ligand>
</feature>